<dbReference type="RefSeq" id="WP_008929748.1">
    <property type="nucleotide sequence ID" value="NZ_AMRJ01000022.1"/>
</dbReference>
<dbReference type="Pfam" id="PF02617">
    <property type="entry name" value="ClpS"/>
    <property type="match status" value="1"/>
</dbReference>
<feature type="domain" description="Adaptor protein ClpS core" evidence="3">
    <location>
        <begin position="48"/>
        <end position="126"/>
    </location>
</feature>
<dbReference type="GO" id="GO:0006508">
    <property type="term" value="P:proteolysis"/>
    <property type="evidence" value="ECO:0007669"/>
    <property type="project" value="UniProtKB-UniRule"/>
</dbReference>
<keyword evidence="5" id="KW-1185">Reference proteome</keyword>
<comment type="subunit">
    <text evidence="1">Binds to the N-terminal domain of the chaperone ClpA.</text>
</comment>
<reference evidence="4 5" key="1">
    <citation type="journal article" date="2012" name="J. Bacteriol.">
        <title>Genome Sequence of the Alkane-Degrading Bacterium Alcanivorax hongdengensis Type Strain A-11-3.</title>
        <authorList>
            <person name="Lai Q."/>
            <person name="Shao Z."/>
        </authorList>
    </citation>
    <scope>NUCLEOTIDE SEQUENCE [LARGE SCALE GENOMIC DNA]</scope>
    <source>
        <strain evidence="4 5">A-11-3</strain>
    </source>
</reference>
<comment type="function">
    <text evidence="1">Involved in the modulation of the specificity of the ClpAP-mediated ATP-dependent protein degradation.</text>
</comment>
<dbReference type="PANTHER" id="PTHR33473">
    <property type="entry name" value="ATP-DEPENDENT CLP PROTEASE ADAPTER PROTEIN CLPS1, CHLOROPLASTIC"/>
    <property type="match status" value="1"/>
</dbReference>
<dbReference type="NCBIfam" id="NF000672">
    <property type="entry name" value="PRK00033.1-5"/>
    <property type="match status" value="1"/>
</dbReference>
<dbReference type="NCBIfam" id="NF000669">
    <property type="entry name" value="PRK00033.1-2"/>
    <property type="match status" value="1"/>
</dbReference>
<evidence type="ECO:0000259" key="3">
    <source>
        <dbReference type="Pfam" id="PF02617"/>
    </source>
</evidence>
<organism evidence="4 5">
    <name type="scientific">Alcanivorax hongdengensis A-11-3</name>
    <dbReference type="NCBI Taxonomy" id="1177179"/>
    <lineage>
        <taxon>Bacteria</taxon>
        <taxon>Pseudomonadati</taxon>
        <taxon>Pseudomonadota</taxon>
        <taxon>Gammaproteobacteria</taxon>
        <taxon>Oceanospirillales</taxon>
        <taxon>Alcanivoracaceae</taxon>
        <taxon>Alcanivorax</taxon>
    </lineage>
</organism>
<dbReference type="HAMAP" id="MF_00302">
    <property type="entry name" value="ClpS"/>
    <property type="match status" value="1"/>
</dbReference>
<dbReference type="InterPro" id="IPR003769">
    <property type="entry name" value="ClpS_core"/>
</dbReference>
<dbReference type="InterPro" id="IPR014719">
    <property type="entry name" value="Ribosomal_bL12_C/ClpS-like"/>
</dbReference>
<dbReference type="STRING" id="1177179.A11A3_12880"/>
<accession>L0WBZ7</accession>
<dbReference type="Gene3D" id="3.30.1390.10">
    <property type="match status" value="1"/>
</dbReference>
<comment type="similarity">
    <text evidence="1">Belongs to the ClpS family.</text>
</comment>
<sequence>MNWQHIQQQSHPLTSGPIPLRGGPADEPEQPGRQGDLAVEEAKPKLRKPSMYKVLMLNDDYTPMDFVVEVLETFFSLDREQSTRIMLTVHTQGKAVCGVYPQDIAETKATQVVDYARENQHPLMCQVEKA</sequence>
<dbReference type="PATRIC" id="fig|1177179.3.peg.2563"/>
<dbReference type="EMBL" id="AMRJ01000022">
    <property type="protein sequence ID" value="EKF73622.1"/>
    <property type="molecule type" value="Genomic_DNA"/>
</dbReference>
<name>L0WBZ7_9GAMM</name>
<dbReference type="GO" id="GO:0030163">
    <property type="term" value="P:protein catabolic process"/>
    <property type="evidence" value="ECO:0007669"/>
    <property type="project" value="InterPro"/>
</dbReference>
<dbReference type="InterPro" id="IPR022935">
    <property type="entry name" value="ClpS"/>
</dbReference>
<dbReference type="OrthoDB" id="9796121at2"/>
<proteinExistence type="inferred from homology"/>
<dbReference type="PANTHER" id="PTHR33473:SF19">
    <property type="entry name" value="ATP-DEPENDENT CLP PROTEASE ADAPTER PROTEIN CLPS"/>
    <property type="match status" value="1"/>
</dbReference>
<evidence type="ECO:0000313" key="4">
    <source>
        <dbReference type="EMBL" id="EKF73622.1"/>
    </source>
</evidence>
<gene>
    <name evidence="1" type="primary">clpS</name>
    <name evidence="4" type="ORF">A11A3_12880</name>
</gene>
<evidence type="ECO:0000256" key="1">
    <source>
        <dbReference type="HAMAP-Rule" id="MF_00302"/>
    </source>
</evidence>
<evidence type="ECO:0000313" key="5">
    <source>
        <dbReference type="Proteomes" id="UP000010164"/>
    </source>
</evidence>
<evidence type="ECO:0000256" key="2">
    <source>
        <dbReference type="SAM" id="MobiDB-lite"/>
    </source>
</evidence>
<dbReference type="AlphaFoldDB" id="L0WBZ7"/>
<feature type="compositionally biased region" description="Polar residues" evidence="2">
    <location>
        <begin position="1"/>
        <end position="13"/>
    </location>
</feature>
<dbReference type="eggNOG" id="COG2127">
    <property type="taxonomic scope" value="Bacteria"/>
</dbReference>
<dbReference type="SUPFAM" id="SSF54736">
    <property type="entry name" value="ClpS-like"/>
    <property type="match status" value="1"/>
</dbReference>
<protein>
    <recommendedName>
        <fullName evidence="1">ATP-dependent Clp protease adapter protein ClpS</fullName>
    </recommendedName>
</protein>
<comment type="caution">
    <text evidence="4">The sequence shown here is derived from an EMBL/GenBank/DDBJ whole genome shotgun (WGS) entry which is preliminary data.</text>
</comment>
<feature type="region of interest" description="Disordered" evidence="2">
    <location>
        <begin position="1"/>
        <end position="42"/>
    </location>
</feature>
<dbReference type="FunFam" id="3.30.1390.10:FF:000002">
    <property type="entry name" value="ATP-dependent Clp protease adapter protein ClpS"/>
    <property type="match status" value="1"/>
</dbReference>
<dbReference type="Proteomes" id="UP000010164">
    <property type="component" value="Unassembled WGS sequence"/>
</dbReference>